<evidence type="ECO:0000313" key="2">
    <source>
        <dbReference type="EMBL" id="ELY40540.1"/>
    </source>
</evidence>
<keyword evidence="4" id="KW-1185">Reference proteome</keyword>
<dbReference type="Proteomes" id="UP000011645">
    <property type="component" value="Unassembled WGS sequence"/>
</dbReference>
<dbReference type="EMBL" id="CP002062">
    <property type="protein sequence ID" value="ADJ14278.1"/>
    <property type="molecule type" value="Genomic_DNA"/>
</dbReference>
<gene>
    <name evidence="1" type="ordered locus">HacjB3_04435</name>
    <name evidence="2" type="ORF">C497_02797</name>
</gene>
<reference evidence="1 3" key="1">
    <citation type="journal article" date="2010" name="J. Bacteriol.">
        <title>Complete genome sequence of Halalkalicoccus jeotgali B3(T), an extremely halophilic archaeon.</title>
        <authorList>
            <person name="Roh S.W."/>
            <person name="Nam Y.D."/>
            <person name="Nam S.H."/>
            <person name="Choi S.H."/>
            <person name="Park H.S."/>
            <person name="Bae J.W."/>
        </authorList>
    </citation>
    <scope>NUCLEOTIDE SEQUENCE [LARGE SCALE GENOMIC DNA]</scope>
    <source>
        <strain evidence="1">B3</strain>
        <strain evidence="3">DSM 18796 / CECT 7217 / JCM 14584 / KCTC 4019 / B3</strain>
    </source>
</reference>
<organism evidence="1 3">
    <name type="scientific">Halalkalicoccus jeotgali (strain DSM 18796 / CECT 7217 / JCM 14584 / KCTC 4019 / B3)</name>
    <dbReference type="NCBI Taxonomy" id="795797"/>
    <lineage>
        <taxon>Archaea</taxon>
        <taxon>Methanobacteriati</taxon>
        <taxon>Methanobacteriota</taxon>
        <taxon>Stenosarchaea group</taxon>
        <taxon>Halobacteria</taxon>
        <taxon>Halobacteriales</taxon>
        <taxon>Halococcaceae</taxon>
        <taxon>Halalkalicoccus</taxon>
    </lineage>
</organism>
<evidence type="ECO:0000313" key="3">
    <source>
        <dbReference type="Proteomes" id="UP000000390"/>
    </source>
</evidence>
<protein>
    <submittedName>
        <fullName evidence="1">Uncharacterized protein</fullName>
    </submittedName>
</protein>
<proteinExistence type="predicted"/>
<dbReference type="AlphaFoldDB" id="D8J8U3"/>
<dbReference type="Proteomes" id="UP000000390">
    <property type="component" value="Chromosome"/>
</dbReference>
<evidence type="ECO:0000313" key="1">
    <source>
        <dbReference type="EMBL" id="ADJ14278.1"/>
    </source>
</evidence>
<reference evidence="2 4" key="2">
    <citation type="journal article" date="2014" name="PLoS Genet.">
        <title>Phylogenetically driven sequencing of extremely halophilic archaea reveals strategies for static and dynamic osmo-response.</title>
        <authorList>
            <person name="Becker E.A."/>
            <person name="Seitzer P.M."/>
            <person name="Tritt A."/>
            <person name="Larsen D."/>
            <person name="Krusor M."/>
            <person name="Yao A.I."/>
            <person name="Wu D."/>
            <person name="Madern D."/>
            <person name="Eisen J.A."/>
            <person name="Darling A.E."/>
            <person name="Facciotti M.T."/>
        </authorList>
    </citation>
    <scope>NUCLEOTIDE SEQUENCE [LARGE SCALE GENOMIC DNA]</scope>
    <source>
        <strain evidence="2">B3</strain>
        <strain evidence="4">DSM 18796 / CECT 7217 / JCM 14584 / KCTC 4019 / B3</strain>
    </source>
</reference>
<accession>D8J8U3</accession>
<name>D8J8U3_HALJB</name>
<evidence type="ECO:0000313" key="4">
    <source>
        <dbReference type="Proteomes" id="UP000011645"/>
    </source>
</evidence>
<dbReference type="PATRIC" id="fig|795797.18.peg.892"/>
<dbReference type="STRING" id="795797.HacjB3_04435"/>
<sequence>MSDDRTTHISWWELFERADPTVERETIRRRLADLRDERA</sequence>
<dbReference type="HOGENOM" id="CLU_3302620_0_0_2"/>
<dbReference type="KEGG" id="hje:HacjB3_04435"/>
<dbReference type="EMBL" id="AOHV01000009">
    <property type="protein sequence ID" value="ELY40540.1"/>
    <property type="molecule type" value="Genomic_DNA"/>
</dbReference>